<keyword evidence="1" id="KW-0548">Nucleotidyltransferase</keyword>
<evidence type="ECO:0000313" key="1">
    <source>
        <dbReference type="EMBL" id="NEV03238.1"/>
    </source>
</evidence>
<reference evidence="1 2" key="1">
    <citation type="journal article" date="2020" name="Arch. Microbiol.">
        <title>Bradyrhizobium uaiense sp. nov., a new highly efficient cowpea symbiont.</title>
        <authorList>
            <person name="Cabral Michel D."/>
            <person name="Azarias Guimaraes A."/>
            <person name="Martins da Costa E."/>
            <person name="Soares de Carvalho T."/>
            <person name="Balsanelli E."/>
            <person name="Willems A."/>
            <person name="Maltempi de Souza E."/>
            <person name="de Souza Moreira F.M."/>
        </authorList>
    </citation>
    <scope>NUCLEOTIDE SEQUENCE [LARGE SCALE GENOMIC DNA]</scope>
    <source>
        <strain evidence="1 2">UFLA 03-164</strain>
    </source>
</reference>
<dbReference type="EMBL" id="VKHP01001042">
    <property type="protein sequence ID" value="NEV03238.1"/>
    <property type="molecule type" value="Genomic_DNA"/>
</dbReference>
<dbReference type="AlphaFoldDB" id="A0A6P1BXH8"/>
<keyword evidence="1" id="KW-0413">Isomerase</keyword>
<dbReference type="GO" id="GO:0009298">
    <property type="term" value="P:GDP-mannose biosynthetic process"/>
    <property type="evidence" value="ECO:0007669"/>
    <property type="project" value="TreeGrafter"/>
</dbReference>
<dbReference type="PANTHER" id="PTHR46390:SF1">
    <property type="entry name" value="MANNOSE-1-PHOSPHATE GUANYLYLTRANSFERASE"/>
    <property type="match status" value="1"/>
</dbReference>
<accession>A0A6P1BXH8</accession>
<evidence type="ECO:0000313" key="2">
    <source>
        <dbReference type="Proteomes" id="UP000468531"/>
    </source>
</evidence>
<dbReference type="GO" id="GO:0004475">
    <property type="term" value="F:mannose-1-phosphate guanylyltransferase (GTP) activity"/>
    <property type="evidence" value="ECO:0007669"/>
    <property type="project" value="UniProtKB-EC"/>
</dbReference>
<name>A0A6P1BXH8_9BRAD</name>
<sequence length="80" mass="8482">NFMFRAGVLLDEYRNVDADSVASVEQSVASATRDLGFVKLDAAAFGATNAISIDYAVMEKTAHAAVVPVACGWADIGSWR</sequence>
<dbReference type="Gene3D" id="3.90.550.10">
    <property type="entry name" value="Spore Coat Polysaccharide Biosynthesis Protein SpsA, Chain A"/>
    <property type="match status" value="1"/>
</dbReference>
<keyword evidence="2" id="KW-1185">Reference proteome</keyword>
<dbReference type="GO" id="GO:0016853">
    <property type="term" value="F:isomerase activity"/>
    <property type="evidence" value="ECO:0007669"/>
    <property type="project" value="UniProtKB-KW"/>
</dbReference>
<dbReference type="SUPFAM" id="SSF53448">
    <property type="entry name" value="Nucleotide-diphospho-sugar transferases"/>
    <property type="match status" value="1"/>
</dbReference>
<proteinExistence type="predicted"/>
<dbReference type="EC" id="2.7.7.13" evidence="1"/>
<feature type="non-terminal residue" evidence="1">
    <location>
        <position position="1"/>
    </location>
</feature>
<dbReference type="PANTHER" id="PTHR46390">
    <property type="entry name" value="MANNOSE-1-PHOSPHATE GUANYLYLTRANSFERASE"/>
    <property type="match status" value="1"/>
</dbReference>
<dbReference type="Proteomes" id="UP000468531">
    <property type="component" value="Unassembled WGS sequence"/>
</dbReference>
<protein>
    <submittedName>
        <fullName evidence="1">Mannose-1-phosphate guanylyltransferase/mannose-6-phosphate isomerase</fullName>
        <ecNumber evidence="1">2.7.7.13</ecNumber>
    </submittedName>
</protein>
<feature type="non-terminal residue" evidence="1">
    <location>
        <position position="80"/>
    </location>
</feature>
<dbReference type="InterPro" id="IPR051161">
    <property type="entry name" value="Mannose-6P_isomerase_type2"/>
</dbReference>
<dbReference type="InterPro" id="IPR029044">
    <property type="entry name" value="Nucleotide-diphossugar_trans"/>
</dbReference>
<keyword evidence="1" id="KW-0808">Transferase</keyword>
<organism evidence="1 2">
    <name type="scientific">Bradyrhizobium uaiense</name>
    <dbReference type="NCBI Taxonomy" id="2594946"/>
    <lineage>
        <taxon>Bacteria</taxon>
        <taxon>Pseudomonadati</taxon>
        <taxon>Pseudomonadota</taxon>
        <taxon>Alphaproteobacteria</taxon>
        <taxon>Hyphomicrobiales</taxon>
        <taxon>Nitrobacteraceae</taxon>
        <taxon>Bradyrhizobium</taxon>
    </lineage>
</organism>
<gene>
    <name evidence="1" type="primary">cpsB</name>
    <name evidence="1" type="ORF">FNJ47_49125</name>
</gene>
<comment type="caution">
    <text evidence="1">The sequence shown here is derived from an EMBL/GenBank/DDBJ whole genome shotgun (WGS) entry which is preliminary data.</text>
</comment>